<protein>
    <submittedName>
        <fullName evidence="1">Uncharacterized protein</fullName>
    </submittedName>
</protein>
<reference evidence="1" key="2">
    <citation type="submission" date="2012-06" db="EMBL/GenBank/DDBJ databases">
        <authorList>
            <person name="Yu Y."/>
            <person name="Currie J."/>
            <person name="Lomeli R."/>
            <person name="Angelova A."/>
            <person name="Collura K."/>
            <person name="Wissotski M."/>
            <person name="Campos D."/>
            <person name="Kudrna D."/>
            <person name="Golser W."/>
            <person name="Ashely E."/>
            <person name="Descour A."/>
            <person name="Fernandes J."/>
            <person name="Soderlund C."/>
            <person name="Walbot V."/>
        </authorList>
    </citation>
    <scope>NUCLEOTIDE SEQUENCE</scope>
    <source>
        <strain evidence="1">B73</strain>
    </source>
</reference>
<sequence length="115" mass="12546">MRSMRATQPADASSSLFLLNCSIAASANAGSLPKMASDRQLKEELLNTLLKGKRNNGRGRTGRALTQCVSLSLSHTHTHTITSSHSFLPRTNELKEKTYIYALKNERSAGLKGTE</sequence>
<proteinExistence type="evidence at transcript level"/>
<dbReference type="AlphaFoldDB" id="C4J2S5"/>
<reference evidence="1" key="1">
    <citation type="journal article" date="2009" name="PLoS Genet.">
        <title>Sequencing, mapping, and analysis of 27,455 maize full-length cDNAs.</title>
        <authorList>
            <person name="Soderlund C."/>
            <person name="Descour A."/>
            <person name="Kudrna D."/>
            <person name="Bomhoff M."/>
            <person name="Boyd L."/>
            <person name="Currie J."/>
            <person name="Angelova A."/>
            <person name="Collura K."/>
            <person name="Wissotski M."/>
            <person name="Ashley E."/>
            <person name="Morrow D."/>
            <person name="Fernandes J."/>
            <person name="Walbot V."/>
            <person name="Yu Y."/>
        </authorList>
    </citation>
    <scope>NUCLEOTIDE SEQUENCE</scope>
    <source>
        <strain evidence="1">B73</strain>
    </source>
</reference>
<dbReference type="EMBL" id="BT085122">
    <property type="protein sequence ID" value="ACR35475.1"/>
    <property type="molecule type" value="mRNA"/>
</dbReference>
<dbReference type="EMBL" id="BT086361">
    <property type="protein sequence ID" value="ACR36714.1"/>
    <property type="molecule type" value="mRNA"/>
</dbReference>
<name>C4J2S5_MAIZE</name>
<evidence type="ECO:0000313" key="1">
    <source>
        <dbReference type="EMBL" id="ACR35475.1"/>
    </source>
</evidence>
<organism evidence="1">
    <name type="scientific">Zea mays</name>
    <name type="common">Maize</name>
    <dbReference type="NCBI Taxonomy" id="4577"/>
    <lineage>
        <taxon>Eukaryota</taxon>
        <taxon>Viridiplantae</taxon>
        <taxon>Streptophyta</taxon>
        <taxon>Embryophyta</taxon>
        <taxon>Tracheophyta</taxon>
        <taxon>Spermatophyta</taxon>
        <taxon>Magnoliopsida</taxon>
        <taxon>Liliopsida</taxon>
        <taxon>Poales</taxon>
        <taxon>Poaceae</taxon>
        <taxon>PACMAD clade</taxon>
        <taxon>Panicoideae</taxon>
        <taxon>Andropogonodae</taxon>
        <taxon>Andropogoneae</taxon>
        <taxon>Tripsacinae</taxon>
        <taxon>Zea</taxon>
    </lineage>
</organism>
<accession>C4J2S5</accession>